<dbReference type="Proteomes" id="UP000285532">
    <property type="component" value="Unassembled WGS sequence"/>
</dbReference>
<evidence type="ECO:0000259" key="2">
    <source>
        <dbReference type="Pfam" id="PF13392"/>
    </source>
</evidence>
<feature type="domain" description="HNH nuclease" evidence="2">
    <location>
        <begin position="67"/>
        <end position="109"/>
    </location>
</feature>
<organism evidence="4 5">
    <name type="scientific">Lacticaseibacillus paracasei</name>
    <name type="common">Lactobacillus paracasei</name>
    <dbReference type="NCBI Taxonomy" id="1597"/>
    <lineage>
        <taxon>Bacteria</taxon>
        <taxon>Bacillati</taxon>
        <taxon>Bacillota</taxon>
        <taxon>Bacilli</taxon>
        <taxon>Lactobacillales</taxon>
        <taxon>Lactobacillaceae</taxon>
        <taxon>Lacticaseibacillus</taxon>
    </lineage>
</organism>
<accession>A0A422MBK9</accession>
<protein>
    <submittedName>
        <fullName evidence="4">NUMOD4 motif</fullName>
    </submittedName>
</protein>
<feature type="domain" description="NUMOD4" evidence="1">
    <location>
        <begin position="5"/>
        <end position="57"/>
    </location>
</feature>
<dbReference type="Pfam" id="PF07463">
    <property type="entry name" value="NUMOD4"/>
    <property type="match status" value="1"/>
</dbReference>
<dbReference type="GO" id="GO:0016788">
    <property type="term" value="F:hydrolase activity, acting on ester bonds"/>
    <property type="evidence" value="ECO:0007669"/>
    <property type="project" value="InterPro"/>
</dbReference>
<feature type="domain" description="DNA endonuclease I-HmuI-like NUMOD-like" evidence="3">
    <location>
        <begin position="152"/>
        <end position="185"/>
    </location>
</feature>
<dbReference type="Pfam" id="PF13392">
    <property type="entry name" value="HNH_3"/>
    <property type="match status" value="1"/>
</dbReference>
<dbReference type="EMBL" id="LKFU01000053">
    <property type="protein sequence ID" value="RND86697.1"/>
    <property type="molecule type" value="Genomic_DNA"/>
</dbReference>
<sequence>MSSTEVWKDIEGFEGLYQVSNMGRVRSLDRKDKNGQFRNGRVLADKHNNRGYHMIALCRDGNAKYRLIHRLVAIAFLNNPDSLPEVNHKDENKANNAVSNLEWCTSEYNLNYGTRKYRIAKSSGPKHKTNYCNDPKQIIATNMTTGVSLLMPSLHKAGKKLGIDFRQISAVIRGKQNTAHGYRFELLGVPND</sequence>
<dbReference type="AlphaFoldDB" id="A0A422MBK9"/>
<name>A0A422MBK9_LACPA</name>
<dbReference type="Gene3D" id="3.90.75.20">
    <property type="match status" value="1"/>
</dbReference>
<dbReference type="SUPFAM" id="SSF64496">
    <property type="entry name" value="DNA-binding domain of intron-encoded endonucleases"/>
    <property type="match status" value="1"/>
</dbReference>
<evidence type="ECO:0000313" key="5">
    <source>
        <dbReference type="Proteomes" id="UP000285532"/>
    </source>
</evidence>
<dbReference type="InterPro" id="IPR010902">
    <property type="entry name" value="NUMOD4"/>
</dbReference>
<dbReference type="InterPro" id="IPR003615">
    <property type="entry name" value="HNH_nuc"/>
</dbReference>
<evidence type="ECO:0000259" key="3">
    <source>
        <dbReference type="Pfam" id="PF22083"/>
    </source>
</evidence>
<dbReference type="RefSeq" id="WP_128518947.1">
    <property type="nucleotide sequence ID" value="NZ_LKFU01000053.1"/>
</dbReference>
<dbReference type="SUPFAM" id="SSF54060">
    <property type="entry name" value="His-Me finger endonucleases"/>
    <property type="match status" value="1"/>
</dbReference>
<evidence type="ECO:0000259" key="1">
    <source>
        <dbReference type="Pfam" id="PF07463"/>
    </source>
</evidence>
<dbReference type="Gene3D" id="1.10.10.10">
    <property type="entry name" value="Winged helix-like DNA-binding domain superfamily/Winged helix DNA-binding domain"/>
    <property type="match status" value="1"/>
</dbReference>
<dbReference type="Pfam" id="PF22083">
    <property type="entry name" value="I-HmuI_NUMOD-like"/>
    <property type="match status" value="1"/>
</dbReference>
<proteinExistence type="predicted"/>
<reference evidence="4 5" key="1">
    <citation type="journal article" date="2018" name="Front. Microbiol.">
        <title>Conversion of Methionine to Cysteine in Lactobacillus paracasei Depends on the Highly Mobile cysK-ctl-cysE Gene Cluster.</title>
        <authorList>
            <person name="Wuthrich D."/>
            <person name="Irmler S."/>
            <person name="Berthoud H."/>
            <person name="Guggenbuhl B."/>
            <person name="Eugster E."/>
            <person name="Bruggmann R."/>
        </authorList>
    </citation>
    <scope>NUCLEOTIDE SEQUENCE [LARGE SCALE GENOMIC DNA]</scope>
    <source>
        <strain evidence="4 5">FAM18172</strain>
    </source>
</reference>
<dbReference type="InterPro" id="IPR036388">
    <property type="entry name" value="WH-like_DNA-bd_sf"/>
</dbReference>
<comment type="caution">
    <text evidence="4">The sequence shown here is derived from an EMBL/GenBank/DDBJ whole genome shotgun (WGS) entry which is preliminary data.</text>
</comment>
<dbReference type="InterPro" id="IPR044925">
    <property type="entry name" value="His-Me_finger_sf"/>
</dbReference>
<evidence type="ECO:0000313" key="4">
    <source>
        <dbReference type="EMBL" id="RND86697.1"/>
    </source>
</evidence>
<dbReference type="InterPro" id="IPR054307">
    <property type="entry name" value="I-HmuI_NUMOD-like"/>
</dbReference>
<gene>
    <name evidence="4" type="ORF">FAM18172_01206</name>
</gene>